<reference evidence="5" key="1">
    <citation type="submission" date="2022-10" db="EMBL/GenBank/DDBJ databases">
        <title>Tapping the CABI collections for fungal endophytes: first genome assemblies for Collariella, Neodidymelliopsis, Ascochyta clinopodiicola, Didymella pomorum, Didymosphaeria variabile, Neocosmospora piperis and Neocucurbitaria cava.</title>
        <authorList>
            <person name="Hill R."/>
        </authorList>
    </citation>
    <scope>NUCLEOTIDE SEQUENCE</scope>
    <source>
        <strain evidence="5">IMI 355091</strain>
    </source>
</reference>
<evidence type="ECO:0000256" key="1">
    <source>
        <dbReference type="ARBA" id="ARBA00005964"/>
    </source>
</evidence>
<gene>
    <name evidence="5" type="ORF">N0V91_008464</name>
</gene>
<dbReference type="InterPro" id="IPR029058">
    <property type="entry name" value="AB_hydrolase_fold"/>
</dbReference>
<dbReference type="GO" id="GO:0016787">
    <property type="term" value="F:hydrolase activity"/>
    <property type="evidence" value="ECO:0007669"/>
    <property type="project" value="UniProtKB-KW"/>
</dbReference>
<organism evidence="5 6">
    <name type="scientific">Didymella pomorum</name>
    <dbReference type="NCBI Taxonomy" id="749634"/>
    <lineage>
        <taxon>Eukaryota</taxon>
        <taxon>Fungi</taxon>
        <taxon>Dikarya</taxon>
        <taxon>Ascomycota</taxon>
        <taxon>Pezizomycotina</taxon>
        <taxon>Dothideomycetes</taxon>
        <taxon>Pleosporomycetidae</taxon>
        <taxon>Pleosporales</taxon>
        <taxon>Pleosporineae</taxon>
        <taxon>Didymellaceae</taxon>
        <taxon>Didymella</taxon>
    </lineage>
</organism>
<comment type="similarity">
    <text evidence="1 3">Belongs to the type-B carboxylesterase/lipase family.</text>
</comment>
<dbReference type="SUPFAM" id="SSF53474">
    <property type="entry name" value="alpha/beta-Hydrolases"/>
    <property type="match status" value="1"/>
</dbReference>
<dbReference type="Pfam" id="PF00135">
    <property type="entry name" value="COesterase"/>
    <property type="match status" value="1"/>
</dbReference>
<dbReference type="OrthoDB" id="6846267at2759"/>
<dbReference type="AlphaFoldDB" id="A0A9W9D3Y5"/>
<dbReference type="Gene3D" id="3.40.50.1820">
    <property type="entry name" value="alpha/beta hydrolase"/>
    <property type="match status" value="1"/>
</dbReference>
<name>A0A9W9D3Y5_9PLEO</name>
<proteinExistence type="inferred from homology"/>
<dbReference type="PANTHER" id="PTHR43142:SF5">
    <property type="entry name" value="CARBOXYLIC ESTER HYDROLASE"/>
    <property type="match status" value="1"/>
</dbReference>
<evidence type="ECO:0000259" key="4">
    <source>
        <dbReference type="Pfam" id="PF00135"/>
    </source>
</evidence>
<dbReference type="InterPro" id="IPR002018">
    <property type="entry name" value="CarbesteraseB"/>
</dbReference>
<evidence type="ECO:0000256" key="3">
    <source>
        <dbReference type="RuleBase" id="RU361235"/>
    </source>
</evidence>
<protein>
    <recommendedName>
        <fullName evidence="3">Carboxylic ester hydrolase</fullName>
        <ecNumber evidence="3">3.1.1.-</ecNumber>
    </recommendedName>
</protein>
<dbReference type="PROSITE" id="PS00122">
    <property type="entry name" value="CARBOXYLESTERASE_B_1"/>
    <property type="match status" value="1"/>
</dbReference>
<evidence type="ECO:0000256" key="2">
    <source>
        <dbReference type="ARBA" id="ARBA00022801"/>
    </source>
</evidence>
<dbReference type="EMBL" id="JAPEVA010000084">
    <property type="protein sequence ID" value="KAJ4400723.1"/>
    <property type="molecule type" value="Genomic_DNA"/>
</dbReference>
<feature type="domain" description="Carboxylesterase type B" evidence="4">
    <location>
        <begin position="57"/>
        <end position="453"/>
    </location>
</feature>
<comment type="caution">
    <text evidence="5">The sequence shown here is derived from an EMBL/GenBank/DDBJ whole genome shotgun (WGS) entry which is preliminary data.</text>
</comment>
<sequence>MASNNGEKSTYTFHHPELGSMTGIIQPDNVVQFRAIFPDHSAGGGPHPDDPFDNASDEFNCLILQLNIPLSILESLSAENRSEQKRLPVLIYIHGGGFVLGKIDSQHSTALMVQQSISDSQPVIGASIQYRLGALGYLQTSREDSNLALNDQRNALLWIQKFIAGFGGDSKRVTVFGESAGSISICYHMLRDPPSTGPLFQRAILMSGIIGPSLAPTSVQVAEKRYDDFLMQLGIKERGDEGLQKLREVDIDVLVKASAEMGEQGGMWLSVRDEEWFGEGAERVTWDRVPEVIGSCEWVNDIVLGCTGFEGTTFANRYADVTPSAFLSSITLQLGSEGAQIVSKAYNITPDMDQNLFLNTVLRWVGDAIFDAPNHMLASHLSAKTNKNIYRYIFNIRNPFPNNVLYQQPHHWVDIYFVFKAHQFRFPSSRLKAISTKHAQLWIDFANGKAPWGEYGYEKEREAVVMLADEREGWVEKRVEQVEEELEWGYGRCEELVRSWEGMRGEDWGTLDLECLKGVKKT</sequence>
<keyword evidence="6" id="KW-1185">Reference proteome</keyword>
<dbReference type="PANTHER" id="PTHR43142">
    <property type="entry name" value="CARBOXYLIC ESTER HYDROLASE"/>
    <property type="match status" value="1"/>
</dbReference>
<dbReference type="EC" id="3.1.1.-" evidence="3"/>
<dbReference type="InterPro" id="IPR019826">
    <property type="entry name" value="Carboxylesterase_B_AS"/>
</dbReference>
<evidence type="ECO:0000313" key="6">
    <source>
        <dbReference type="Proteomes" id="UP001140510"/>
    </source>
</evidence>
<keyword evidence="2 3" id="KW-0378">Hydrolase</keyword>
<dbReference type="Proteomes" id="UP001140510">
    <property type="component" value="Unassembled WGS sequence"/>
</dbReference>
<accession>A0A9W9D3Y5</accession>
<evidence type="ECO:0000313" key="5">
    <source>
        <dbReference type="EMBL" id="KAJ4400723.1"/>
    </source>
</evidence>